<dbReference type="AlphaFoldDB" id="A0A8K0WP77"/>
<keyword evidence="2" id="KW-1185">Reference proteome</keyword>
<organism evidence="1 2">
    <name type="scientific">Stachybotrys elegans</name>
    <dbReference type="NCBI Taxonomy" id="80388"/>
    <lineage>
        <taxon>Eukaryota</taxon>
        <taxon>Fungi</taxon>
        <taxon>Dikarya</taxon>
        <taxon>Ascomycota</taxon>
        <taxon>Pezizomycotina</taxon>
        <taxon>Sordariomycetes</taxon>
        <taxon>Hypocreomycetidae</taxon>
        <taxon>Hypocreales</taxon>
        <taxon>Stachybotryaceae</taxon>
        <taxon>Stachybotrys</taxon>
    </lineage>
</organism>
<protein>
    <submittedName>
        <fullName evidence="1">Uncharacterized protein</fullName>
    </submittedName>
</protein>
<name>A0A8K0WP77_9HYPO</name>
<evidence type="ECO:0000313" key="2">
    <source>
        <dbReference type="Proteomes" id="UP000813444"/>
    </source>
</evidence>
<evidence type="ECO:0000313" key="1">
    <source>
        <dbReference type="EMBL" id="KAH7311560.1"/>
    </source>
</evidence>
<reference evidence="1" key="1">
    <citation type="journal article" date="2021" name="Nat. Commun.">
        <title>Genetic determinants of endophytism in the Arabidopsis root mycobiome.</title>
        <authorList>
            <person name="Mesny F."/>
            <person name="Miyauchi S."/>
            <person name="Thiergart T."/>
            <person name="Pickel B."/>
            <person name="Atanasova L."/>
            <person name="Karlsson M."/>
            <person name="Huettel B."/>
            <person name="Barry K.W."/>
            <person name="Haridas S."/>
            <person name="Chen C."/>
            <person name="Bauer D."/>
            <person name="Andreopoulos W."/>
            <person name="Pangilinan J."/>
            <person name="LaButti K."/>
            <person name="Riley R."/>
            <person name="Lipzen A."/>
            <person name="Clum A."/>
            <person name="Drula E."/>
            <person name="Henrissat B."/>
            <person name="Kohler A."/>
            <person name="Grigoriev I.V."/>
            <person name="Martin F.M."/>
            <person name="Hacquard S."/>
        </authorList>
    </citation>
    <scope>NUCLEOTIDE SEQUENCE</scope>
    <source>
        <strain evidence="1">MPI-CAGE-CH-0235</strain>
    </source>
</reference>
<gene>
    <name evidence="1" type="ORF">B0I35DRAFT_66282</name>
</gene>
<accession>A0A8K0WP77</accession>
<proteinExistence type="predicted"/>
<comment type="caution">
    <text evidence="1">The sequence shown here is derived from an EMBL/GenBank/DDBJ whole genome shotgun (WGS) entry which is preliminary data.</text>
</comment>
<dbReference type="EMBL" id="JAGPNK010000011">
    <property type="protein sequence ID" value="KAH7311560.1"/>
    <property type="molecule type" value="Genomic_DNA"/>
</dbReference>
<dbReference type="Proteomes" id="UP000813444">
    <property type="component" value="Unassembled WGS sequence"/>
</dbReference>
<sequence length="73" mass="7764">MRACGFIALQTPSTPFGSYALLVMAVALPTSSSSSGKGATCARELVSSPHTPYLEWVDQAGQWDERDKLTESG</sequence>